<evidence type="ECO:0000313" key="2">
    <source>
        <dbReference type="Proteomes" id="UP000011116"/>
    </source>
</evidence>
<name>A0A8I6Z1L6_HORVV</name>
<dbReference type="AlphaFoldDB" id="A0A8I6Z1L6"/>
<dbReference type="Proteomes" id="UP000011116">
    <property type="component" value="Chromosome 7H"/>
</dbReference>
<dbReference type="EnsemblPlants" id="HORVU.MOREX.r3.7HG0674230.1">
    <property type="protein sequence ID" value="HORVU.MOREX.r3.7HG0674230.1"/>
    <property type="gene ID" value="HORVU.MOREX.r3.7HG0674230"/>
</dbReference>
<evidence type="ECO:0000313" key="1">
    <source>
        <dbReference type="EnsemblPlants" id="HORVU.MOREX.r3.7HG0674230.1"/>
    </source>
</evidence>
<proteinExistence type="predicted"/>
<reference evidence="1" key="2">
    <citation type="submission" date="2020-10" db="EMBL/GenBank/DDBJ databases">
        <authorList>
            <person name="Scholz U."/>
            <person name="Mascher M."/>
            <person name="Fiebig A."/>
        </authorList>
    </citation>
    <scope>NUCLEOTIDE SEQUENCE [LARGE SCALE GENOMIC DNA]</scope>
    <source>
        <strain evidence="1">cv. Morex</strain>
    </source>
</reference>
<reference evidence="1" key="3">
    <citation type="submission" date="2022-01" db="UniProtKB">
        <authorList>
            <consortium name="EnsemblPlants"/>
        </authorList>
    </citation>
    <scope>IDENTIFICATION</scope>
    <source>
        <strain evidence="1">subsp. vulgare</strain>
    </source>
</reference>
<sequence>MEAHVDLEELEAQNTEFRQFNSVQGTIAVTSRISVQKLVNIFSQFTDFKRQLVRDIGFGGVLGIKPLPMLNLKFSSCLMEKVNPDTKEILIDDDRGIKFFPKDVSNVFGIPCGTKKISTYPTKLSKACAEFKKIAEEMSDKGVHSLKAAEAILVKHLDTDSPAIDIDMFKIAAVIFVVGHMLCPSSKNDYTSVDYWEALSTTAEISEYNWSEFVVEHLLSAVRKLKCDLQTRTLYHTSNWMPFVSSGFCLGQFRARIAHTARHLITKDCSF</sequence>
<dbReference type="PANTHER" id="PTHR34835">
    <property type="entry name" value="OS07G0283600 PROTEIN-RELATED"/>
    <property type="match status" value="1"/>
</dbReference>
<accession>A0A8I6Z1L6</accession>
<dbReference type="Gramene" id="HORVU.MOREX.r3.7HG0674230.1">
    <property type="protein sequence ID" value="HORVU.MOREX.r3.7HG0674230.1"/>
    <property type="gene ID" value="HORVU.MOREX.r3.7HG0674230"/>
</dbReference>
<organism evidence="1 2">
    <name type="scientific">Hordeum vulgare subsp. vulgare</name>
    <name type="common">Domesticated barley</name>
    <dbReference type="NCBI Taxonomy" id="112509"/>
    <lineage>
        <taxon>Eukaryota</taxon>
        <taxon>Viridiplantae</taxon>
        <taxon>Streptophyta</taxon>
        <taxon>Embryophyta</taxon>
        <taxon>Tracheophyta</taxon>
        <taxon>Spermatophyta</taxon>
        <taxon>Magnoliopsida</taxon>
        <taxon>Liliopsida</taxon>
        <taxon>Poales</taxon>
        <taxon>Poaceae</taxon>
        <taxon>BOP clade</taxon>
        <taxon>Pooideae</taxon>
        <taxon>Triticodae</taxon>
        <taxon>Triticeae</taxon>
        <taxon>Hordeinae</taxon>
        <taxon>Hordeum</taxon>
    </lineage>
</organism>
<keyword evidence="2" id="KW-1185">Reference proteome</keyword>
<evidence type="ECO:0008006" key="3">
    <source>
        <dbReference type="Google" id="ProtNLM"/>
    </source>
</evidence>
<dbReference type="PANTHER" id="PTHR34835:SF86">
    <property type="entry name" value="AMINOTRANSFERASE-LIKE PLANT MOBILE DOMAIN-CONTAINING PROTEIN"/>
    <property type="match status" value="1"/>
</dbReference>
<protein>
    <recommendedName>
        <fullName evidence="3">Aminotransferase-like plant mobile domain-containing protein</fullName>
    </recommendedName>
</protein>
<reference evidence="2" key="1">
    <citation type="journal article" date="2012" name="Nature">
        <title>A physical, genetic and functional sequence assembly of the barley genome.</title>
        <authorList>
            <consortium name="The International Barley Genome Sequencing Consortium"/>
            <person name="Mayer K.F."/>
            <person name="Waugh R."/>
            <person name="Brown J.W."/>
            <person name="Schulman A."/>
            <person name="Langridge P."/>
            <person name="Platzer M."/>
            <person name="Fincher G.B."/>
            <person name="Muehlbauer G.J."/>
            <person name="Sato K."/>
            <person name="Close T.J."/>
            <person name="Wise R.P."/>
            <person name="Stein N."/>
        </authorList>
    </citation>
    <scope>NUCLEOTIDE SEQUENCE [LARGE SCALE GENOMIC DNA]</scope>
    <source>
        <strain evidence="2">cv. Morex</strain>
    </source>
</reference>